<evidence type="ECO:0000313" key="4">
    <source>
        <dbReference type="Proteomes" id="UP000504607"/>
    </source>
</evidence>
<dbReference type="GeneID" id="105032490"/>
<evidence type="ECO:0000313" key="5">
    <source>
        <dbReference type="RefSeq" id="XP_010905246.1"/>
    </source>
</evidence>
<dbReference type="SUPFAM" id="SSF53474">
    <property type="entry name" value="alpha/beta-Hydrolases"/>
    <property type="match status" value="1"/>
</dbReference>
<dbReference type="PANTHER" id="PTHR17630:SF44">
    <property type="entry name" value="PROTEIN AIM2"/>
    <property type="match status" value="1"/>
</dbReference>
<keyword evidence="4" id="KW-1185">Reference proteome</keyword>
<name>A0A6I9Q9N6_ELAGV</name>
<dbReference type="FunFam" id="3.40.50.1820:FF:000178">
    <property type="entry name" value="Carboxymethylenebutenolidase homolog"/>
    <property type="match status" value="1"/>
</dbReference>
<dbReference type="AlphaFoldDB" id="A0A6I9Q9N6"/>
<sequence>MASSQCCANPPTLSPGSGQGCVVDDLGGLKAYTAGSPDSKIAIILASDVYGFEAPNLRKIADKIAGSGFFVVVPDFFYGEPYAPNNAERPLPIWIQSHTTAKGFEDAKSVIAALKSKGISAVGAAGFCWGAKVAVELAKADEIQAAVLLHPSFVSVDDIKEVKCPIAILGAESDHLSPPQLVKQFEQILSAKKRVSYFVKIFPGVAHGWSVRYKTDDASAVRSAEEAHQDTLDWFAKHVR</sequence>
<dbReference type="InterPro" id="IPR029058">
    <property type="entry name" value="AB_hydrolase_fold"/>
</dbReference>
<dbReference type="OrthoDB" id="17560at2759"/>
<evidence type="ECO:0000259" key="3">
    <source>
        <dbReference type="Pfam" id="PF01738"/>
    </source>
</evidence>
<dbReference type="RefSeq" id="XP_010905246.1">
    <property type="nucleotide sequence ID" value="XM_010906944.3"/>
</dbReference>
<dbReference type="InterPro" id="IPR002925">
    <property type="entry name" value="Dienelactn_hydro"/>
</dbReference>
<reference evidence="5" key="1">
    <citation type="submission" date="2025-08" db="UniProtKB">
        <authorList>
            <consortium name="RefSeq"/>
        </authorList>
    </citation>
    <scope>IDENTIFICATION</scope>
</reference>
<protein>
    <submittedName>
        <fullName evidence="5">Endo-1,31,4-beta-D-glucanase</fullName>
    </submittedName>
</protein>
<dbReference type="InParanoid" id="A0A6I9Q9N6"/>
<dbReference type="GO" id="GO:0016787">
    <property type="term" value="F:hydrolase activity"/>
    <property type="evidence" value="ECO:0007669"/>
    <property type="project" value="InterPro"/>
</dbReference>
<dbReference type="Gene3D" id="3.40.50.1820">
    <property type="entry name" value="alpha/beta hydrolase"/>
    <property type="match status" value="1"/>
</dbReference>
<organism evidence="4 5">
    <name type="scientific">Elaeis guineensis var. tenera</name>
    <name type="common">Oil palm</name>
    <dbReference type="NCBI Taxonomy" id="51953"/>
    <lineage>
        <taxon>Eukaryota</taxon>
        <taxon>Viridiplantae</taxon>
        <taxon>Streptophyta</taxon>
        <taxon>Embryophyta</taxon>
        <taxon>Tracheophyta</taxon>
        <taxon>Spermatophyta</taxon>
        <taxon>Magnoliopsida</taxon>
        <taxon>Liliopsida</taxon>
        <taxon>Arecaceae</taxon>
        <taxon>Arecoideae</taxon>
        <taxon>Cocoseae</taxon>
        <taxon>Elaeidinae</taxon>
        <taxon>Elaeis</taxon>
    </lineage>
</organism>
<accession>A0A6I9Q9N6</accession>
<comment type="subcellular location">
    <subcellularLocation>
        <location evidence="1">Cytoplasm</location>
    </subcellularLocation>
</comment>
<evidence type="ECO:0000256" key="1">
    <source>
        <dbReference type="ARBA" id="ARBA00004496"/>
    </source>
</evidence>
<dbReference type="PANTHER" id="PTHR17630">
    <property type="entry name" value="DIENELACTONE HYDROLASE"/>
    <property type="match status" value="1"/>
</dbReference>
<proteinExistence type="predicted"/>
<feature type="domain" description="Dienelactone hydrolase" evidence="3">
    <location>
        <begin position="30"/>
        <end position="238"/>
    </location>
</feature>
<gene>
    <name evidence="5" type="primary">LOC105032490</name>
</gene>
<dbReference type="GO" id="GO:0005737">
    <property type="term" value="C:cytoplasm"/>
    <property type="evidence" value="ECO:0007669"/>
    <property type="project" value="UniProtKB-SubCell"/>
</dbReference>
<dbReference type="Pfam" id="PF01738">
    <property type="entry name" value="DLH"/>
    <property type="match status" value="1"/>
</dbReference>
<keyword evidence="2" id="KW-0963">Cytoplasm</keyword>
<dbReference type="KEGG" id="egu:105032490"/>
<dbReference type="Proteomes" id="UP000504607">
    <property type="component" value="Unplaced"/>
</dbReference>
<dbReference type="FunCoup" id="A0A6I9Q9N6">
    <property type="interactions" value="2052"/>
</dbReference>
<evidence type="ECO:0000256" key="2">
    <source>
        <dbReference type="ARBA" id="ARBA00022490"/>
    </source>
</evidence>